<reference evidence="1 2" key="1">
    <citation type="journal article" date="2013" name="BMC Genomics">
        <title>Reconstruction of the lipid metabolism for the microalga Monoraphidium neglectum from its genome sequence reveals characteristics suitable for biofuel production.</title>
        <authorList>
            <person name="Bogen C."/>
            <person name="Al-Dilaimi A."/>
            <person name="Albersmeier A."/>
            <person name="Wichmann J."/>
            <person name="Grundmann M."/>
            <person name="Rupp O."/>
            <person name="Lauersen K.J."/>
            <person name="Blifernez-Klassen O."/>
            <person name="Kalinowski J."/>
            <person name="Goesmann A."/>
            <person name="Mussgnug J.H."/>
            <person name="Kruse O."/>
        </authorList>
    </citation>
    <scope>NUCLEOTIDE SEQUENCE [LARGE SCALE GENOMIC DNA]</scope>
    <source>
        <strain evidence="1 2">SAG 48.87</strain>
    </source>
</reference>
<dbReference type="STRING" id="145388.A0A0D2M616"/>
<dbReference type="KEGG" id="mng:MNEG_9072"/>
<name>A0A0D2M616_9CHLO</name>
<accession>A0A0D2M616</accession>
<protein>
    <submittedName>
        <fullName evidence="1">Uncharacterized protein</fullName>
    </submittedName>
</protein>
<dbReference type="GeneID" id="25741947"/>
<dbReference type="EMBL" id="KK102029">
    <property type="protein sequence ID" value="KIY98889.1"/>
    <property type="molecule type" value="Genomic_DNA"/>
</dbReference>
<evidence type="ECO:0000313" key="2">
    <source>
        <dbReference type="Proteomes" id="UP000054498"/>
    </source>
</evidence>
<sequence length="267" mass="29845">MELYNWVEGKDLQQWSKAGRCLAKGFQKEEKDRKVYSQFGEDGIIEFIFDCINTTTKYYVEFGTETCKECTTKYLREKGWRNLHPKQAYMVMDVPSSNVYGCWFGASALALERIMRAFDYSLVAFDRSGAGSSALRALRVAADGAGAAALTVRRVNLFFVLDSVLGGPFPHTFADLTPTPALEAWRPIHDDCPYKLWIEVEESPGLATPTWWRNLHPVVVTHGPGANGPRTFKRIELGGVLSVAGCDTAYALHHRKKRAINCGPQDA</sequence>
<organism evidence="1 2">
    <name type="scientific">Monoraphidium neglectum</name>
    <dbReference type="NCBI Taxonomy" id="145388"/>
    <lineage>
        <taxon>Eukaryota</taxon>
        <taxon>Viridiplantae</taxon>
        <taxon>Chlorophyta</taxon>
        <taxon>core chlorophytes</taxon>
        <taxon>Chlorophyceae</taxon>
        <taxon>CS clade</taxon>
        <taxon>Sphaeropleales</taxon>
        <taxon>Selenastraceae</taxon>
        <taxon>Monoraphidium</taxon>
    </lineage>
</organism>
<keyword evidence="2" id="KW-1185">Reference proteome</keyword>
<dbReference type="AlphaFoldDB" id="A0A0D2M616"/>
<evidence type="ECO:0000313" key="1">
    <source>
        <dbReference type="EMBL" id="KIY98889.1"/>
    </source>
</evidence>
<dbReference type="RefSeq" id="XP_013897909.1">
    <property type="nucleotide sequence ID" value="XM_014042455.1"/>
</dbReference>
<dbReference type="Proteomes" id="UP000054498">
    <property type="component" value="Unassembled WGS sequence"/>
</dbReference>
<dbReference type="OrthoDB" id="10001675at2759"/>
<gene>
    <name evidence="1" type="ORF">MNEG_9072</name>
</gene>
<proteinExistence type="predicted"/>